<proteinExistence type="predicted"/>
<gene>
    <name evidence="1" type="ORF">IPH26_07105</name>
</gene>
<evidence type="ECO:0000313" key="1">
    <source>
        <dbReference type="EMBL" id="MBK6972721.1"/>
    </source>
</evidence>
<dbReference type="EMBL" id="JADJEV010000003">
    <property type="protein sequence ID" value="MBK6972721.1"/>
    <property type="molecule type" value="Genomic_DNA"/>
</dbReference>
<comment type="caution">
    <text evidence="1">The sequence shown here is derived from an EMBL/GenBank/DDBJ whole genome shotgun (WGS) entry which is preliminary data.</text>
</comment>
<organism evidence="1 2">
    <name type="scientific">Candidatus Methylophosphatis roskildensis</name>
    <dbReference type="NCBI Taxonomy" id="2899263"/>
    <lineage>
        <taxon>Bacteria</taxon>
        <taxon>Pseudomonadati</taxon>
        <taxon>Pseudomonadota</taxon>
        <taxon>Betaproteobacteria</taxon>
        <taxon>Nitrosomonadales</taxon>
        <taxon>Sterolibacteriaceae</taxon>
        <taxon>Candidatus Methylophosphatis</taxon>
    </lineage>
</organism>
<protein>
    <submittedName>
        <fullName evidence="1">Uncharacterized protein</fullName>
    </submittedName>
</protein>
<sequence>MYLRESKQKRADGSVVTYLQLAENIWNAEKRRSETRIVCNCGRADDEAVIERLRRLAKSILRRCSPEGIVAEDGNWRLVCA</sequence>
<evidence type="ECO:0000313" key="2">
    <source>
        <dbReference type="Proteomes" id="UP000807785"/>
    </source>
</evidence>
<reference evidence="1" key="1">
    <citation type="submission" date="2020-10" db="EMBL/GenBank/DDBJ databases">
        <title>Connecting structure to function with the recovery of over 1000 high-quality activated sludge metagenome-assembled genomes encoding full-length rRNA genes using long-read sequencing.</title>
        <authorList>
            <person name="Singleton C.M."/>
            <person name="Petriglieri F."/>
            <person name="Kristensen J.M."/>
            <person name="Kirkegaard R.H."/>
            <person name="Michaelsen T.Y."/>
            <person name="Andersen M.H."/>
            <person name="Karst S.M."/>
            <person name="Dueholm M.S."/>
            <person name="Nielsen P.H."/>
            <person name="Albertsen M."/>
        </authorList>
    </citation>
    <scope>NUCLEOTIDE SEQUENCE</scope>
    <source>
        <strain evidence="1">Bjer_18-Q3-R1-45_BAT3C.347</strain>
    </source>
</reference>
<dbReference type="AlphaFoldDB" id="A0A9D7DXN2"/>
<name>A0A9D7DXN2_9PROT</name>
<accession>A0A9D7DXN2</accession>
<dbReference type="Proteomes" id="UP000807785">
    <property type="component" value="Unassembled WGS sequence"/>
</dbReference>